<evidence type="ECO:0000313" key="3">
    <source>
        <dbReference type="Proteomes" id="UP000005697"/>
    </source>
</evidence>
<dbReference type="Proteomes" id="UP000005697">
    <property type="component" value="Unassembled WGS sequence"/>
</dbReference>
<proteinExistence type="predicted"/>
<dbReference type="AlphaFoldDB" id="F0F6A6"/>
<accession>F0F6A6</accession>
<evidence type="ECO:0000256" key="1">
    <source>
        <dbReference type="SAM" id="Phobius"/>
    </source>
</evidence>
<gene>
    <name evidence="2" type="ORF">HMPREF9141_1128</name>
</gene>
<comment type="caution">
    <text evidence="2">The sequence shown here is derived from an EMBL/GenBank/DDBJ whole genome shotgun (WGS) entry which is preliminary data.</text>
</comment>
<feature type="transmembrane region" description="Helical" evidence="1">
    <location>
        <begin position="12"/>
        <end position="33"/>
    </location>
</feature>
<organism evidence="2 3">
    <name type="scientific">Prevotella multiformis DSM 16608</name>
    <dbReference type="NCBI Taxonomy" id="888743"/>
    <lineage>
        <taxon>Bacteria</taxon>
        <taxon>Pseudomonadati</taxon>
        <taxon>Bacteroidota</taxon>
        <taxon>Bacteroidia</taxon>
        <taxon>Bacteroidales</taxon>
        <taxon>Prevotellaceae</taxon>
        <taxon>Prevotella</taxon>
    </lineage>
</organism>
<name>F0F6A6_9BACT</name>
<protein>
    <submittedName>
        <fullName evidence="2">Uncharacterized protein</fullName>
    </submittedName>
</protein>
<reference evidence="2 3" key="1">
    <citation type="submission" date="2011-01" db="EMBL/GenBank/DDBJ databases">
        <authorList>
            <person name="Muzny D."/>
            <person name="Qin X."/>
            <person name="Deng J."/>
            <person name="Jiang H."/>
            <person name="Liu Y."/>
            <person name="Qu J."/>
            <person name="Song X.-Z."/>
            <person name="Zhang L."/>
            <person name="Thornton R."/>
            <person name="Coyle M."/>
            <person name="Francisco L."/>
            <person name="Jackson L."/>
            <person name="Javaid M."/>
            <person name="Korchina V."/>
            <person name="Kovar C."/>
            <person name="Mata R."/>
            <person name="Mathew T."/>
            <person name="Ngo R."/>
            <person name="Nguyen L."/>
            <person name="Nguyen N."/>
            <person name="Okwuonu G."/>
            <person name="Ongeri F."/>
            <person name="Pham C."/>
            <person name="Simmons D."/>
            <person name="Wilczek-Boney K."/>
            <person name="Hale W."/>
            <person name="Jakkamsetti A."/>
            <person name="Pham P."/>
            <person name="Ruth R."/>
            <person name="San Lucas F."/>
            <person name="Warren J."/>
            <person name="Zhang J."/>
            <person name="Zhao Z."/>
            <person name="Zhou C."/>
            <person name="Zhu D."/>
            <person name="Lee S."/>
            <person name="Bess C."/>
            <person name="Blankenburg K."/>
            <person name="Forbes L."/>
            <person name="Fu Q."/>
            <person name="Gubbala S."/>
            <person name="Hirani K."/>
            <person name="Jayaseelan J.C."/>
            <person name="Lara F."/>
            <person name="Munidasa M."/>
            <person name="Palculict T."/>
            <person name="Patil S."/>
            <person name="Pu L.-L."/>
            <person name="Saada N."/>
            <person name="Tang L."/>
            <person name="Weissenberger G."/>
            <person name="Zhu Y."/>
            <person name="Hemphill L."/>
            <person name="Shang Y."/>
            <person name="Youmans B."/>
            <person name="Ayvaz T."/>
            <person name="Ross M."/>
            <person name="Santibanez J."/>
            <person name="Aqrawi P."/>
            <person name="Gross S."/>
            <person name="Joshi V."/>
            <person name="Fowler G."/>
            <person name="Nazareth L."/>
            <person name="Reid J."/>
            <person name="Worley K."/>
            <person name="Petrosino J."/>
            <person name="Highlander S."/>
            <person name="Gibbs R."/>
        </authorList>
    </citation>
    <scope>NUCLEOTIDE SEQUENCE [LARGE SCALE GENOMIC DNA]</scope>
    <source>
        <strain evidence="2 3">DSM 16608</strain>
    </source>
</reference>
<sequence length="46" mass="5311">MNMTFTGIKLPHIGYKFAFLSSAMIAELIPYYAKSSYSYIKKKQTK</sequence>
<keyword evidence="3" id="KW-1185">Reference proteome</keyword>
<dbReference type="HOGENOM" id="CLU_3187383_0_0_10"/>
<keyword evidence="1" id="KW-0472">Membrane</keyword>
<keyword evidence="1" id="KW-0812">Transmembrane</keyword>
<dbReference type="EMBL" id="AEWX01000017">
    <property type="protein sequence ID" value="EGC20188.1"/>
    <property type="molecule type" value="Genomic_DNA"/>
</dbReference>
<keyword evidence="1" id="KW-1133">Transmembrane helix</keyword>
<evidence type="ECO:0000313" key="2">
    <source>
        <dbReference type="EMBL" id="EGC20188.1"/>
    </source>
</evidence>